<dbReference type="Gene3D" id="3.40.630.30">
    <property type="match status" value="1"/>
</dbReference>
<dbReference type="PANTHER" id="PTHR43415:SF3">
    <property type="entry name" value="GNAT-FAMILY ACETYLTRANSFERASE"/>
    <property type="match status" value="1"/>
</dbReference>
<gene>
    <name evidence="2" type="ORF">HYPSUDRAFT_89962</name>
</gene>
<sequence length="189" mass="21801">MFETNRLLLREYRPADEPFFLELFNSYDVLLNMTPNFVAPNHDRSLEYINSMKRTVLFVVAESKKTGVQLGFVNVHIEPPQNLDGSISIALAKDWWGKGYGTEIMEWLIAYSFTSLGLRRLSLKVFASNPGAIALYEHVGFKHEGRQREAVWKEGKWVDFLMMGMLSREYQSLRSQHSQNTPVCPVHDV</sequence>
<protein>
    <recommendedName>
        <fullName evidence="1">N-acetyltransferase domain-containing protein</fullName>
    </recommendedName>
</protein>
<dbReference type="CDD" id="cd04301">
    <property type="entry name" value="NAT_SF"/>
    <property type="match status" value="1"/>
</dbReference>
<organism evidence="2 3">
    <name type="scientific">Hypholoma sublateritium (strain FD-334 SS-4)</name>
    <dbReference type="NCBI Taxonomy" id="945553"/>
    <lineage>
        <taxon>Eukaryota</taxon>
        <taxon>Fungi</taxon>
        <taxon>Dikarya</taxon>
        <taxon>Basidiomycota</taxon>
        <taxon>Agaricomycotina</taxon>
        <taxon>Agaricomycetes</taxon>
        <taxon>Agaricomycetidae</taxon>
        <taxon>Agaricales</taxon>
        <taxon>Agaricineae</taxon>
        <taxon>Strophariaceae</taxon>
        <taxon>Hypholoma</taxon>
    </lineage>
</organism>
<dbReference type="EMBL" id="KN817588">
    <property type="protein sequence ID" value="KJA18475.1"/>
    <property type="molecule type" value="Genomic_DNA"/>
</dbReference>
<evidence type="ECO:0000259" key="1">
    <source>
        <dbReference type="PROSITE" id="PS51186"/>
    </source>
</evidence>
<keyword evidence="3" id="KW-1185">Reference proteome</keyword>
<accession>A0A0D2PE45</accession>
<dbReference type="GO" id="GO:0016747">
    <property type="term" value="F:acyltransferase activity, transferring groups other than amino-acyl groups"/>
    <property type="evidence" value="ECO:0007669"/>
    <property type="project" value="InterPro"/>
</dbReference>
<dbReference type="SUPFAM" id="SSF55729">
    <property type="entry name" value="Acyl-CoA N-acyltransferases (Nat)"/>
    <property type="match status" value="1"/>
</dbReference>
<dbReference type="PANTHER" id="PTHR43415">
    <property type="entry name" value="SPERMIDINE N(1)-ACETYLTRANSFERASE"/>
    <property type="match status" value="1"/>
</dbReference>
<evidence type="ECO:0000313" key="3">
    <source>
        <dbReference type="Proteomes" id="UP000054270"/>
    </source>
</evidence>
<feature type="domain" description="N-acetyltransferase" evidence="1">
    <location>
        <begin position="7"/>
        <end position="167"/>
    </location>
</feature>
<evidence type="ECO:0000313" key="2">
    <source>
        <dbReference type="EMBL" id="KJA18475.1"/>
    </source>
</evidence>
<dbReference type="OrthoDB" id="630895at2759"/>
<dbReference type="AlphaFoldDB" id="A0A0D2PE45"/>
<dbReference type="PROSITE" id="PS51186">
    <property type="entry name" value="GNAT"/>
    <property type="match status" value="1"/>
</dbReference>
<reference evidence="3" key="1">
    <citation type="submission" date="2014-04" db="EMBL/GenBank/DDBJ databases">
        <title>Evolutionary Origins and Diversification of the Mycorrhizal Mutualists.</title>
        <authorList>
            <consortium name="DOE Joint Genome Institute"/>
            <consortium name="Mycorrhizal Genomics Consortium"/>
            <person name="Kohler A."/>
            <person name="Kuo A."/>
            <person name="Nagy L.G."/>
            <person name="Floudas D."/>
            <person name="Copeland A."/>
            <person name="Barry K.W."/>
            <person name="Cichocki N."/>
            <person name="Veneault-Fourrey C."/>
            <person name="LaButti K."/>
            <person name="Lindquist E.A."/>
            <person name="Lipzen A."/>
            <person name="Lundell T."/>
            <person name="Morin E."/>
            <person name="Murat C."/>
            <person name="Riley R."/>
            <person name="Ohm R."/>
            <person name="Sun H."/>
            <person name="Tunlid A."/>
            <person name="Henrissat B."/>
            <person name="Grigoriev I.V."/>
            <person name="Hibbett D.S."/>
            <person name="Martin F."/>
        </authorList>
    </citation>
    <scope>NUCLEOTIDE SEQUENCE [LARGE SCALE GENOMIC DNA]</scope>
    <source>
        <strain evidence="3">FD-334 SS-4</strain>
    </source>
</reference>
<dbReference type="Proteomes" id="UP000054270">
    <property type="component" value="Unassembled WGS sequence"/>
</dbReference>
<proteinExistence type="predicted"/>
<dbReference type="InterPro" id="IPR016181">
    <property type="entry name" value="Acyl_CoA_acyltransferase"/>
</dbReference>
<name>A0A0D2PE45_HYPSF</name>
<dbReference type="InterPro" id="IPR000182">
    <property type="entry name" value="GNAT_dom"/>
</dbReference>
<dbReference type="Pfam" id="PF13302">
    <property type="entry name" value="Acetyltransf_3"/>
    <property type="match status" value="1"/>
</dbReference>